<sequence>MSLSLSLPCDTWCQRVTPQQERRLIHQQADLDKLGRHRPFYSATIFRYQSPLDRDRLQSALAELVRHHEALRYVFHSHDGEWFVTSVPEVEVDVFELVPDAPLDDPDDSWLQNYADFGPGRPDHIAAGVVDIGAGSAIVLLADHLVIDAQSWSLLLADLGSLYRGDGGDLGPVDTSARDALDKVRTAYQKATIPASWQPVVEEMSRTTPFGWVDLPTLVGFDTPKSDATKVARAIDLTDAGLEQVCHAMRRTRFSLLLAAVYGAISRTVPGEPSFLYVYPSFREGLRLGNAMGWFTGQALLRVSEEDSPERRWAAAQADSIGASINRWAVTERINEVVDVSRRFAARPSLSVGMDTGGRDLDLGLPQSEVASAERVGVQTRGRIAVEFTQERDQLECAVSYEPVRFAAETVELLVQEIVDELLILVRLPEREQVAP</sequence>
<comment type="caution">
    <text evidence="2">The sequence shown here is derived from an EMBL/GenBank/DDBJ whole genome shotgun (WGS) entry which is preliminary data.</text>
</comment>
<dbReference type="InterPro" id="IPR023213">
    <property type="entry name" value="CAT-like_dom_sf"/>
</dbReference>
<dbReference type="GO" id="GO:0005737">
    <property type="term" value="C:cytoplasm"/>
    <property type="evidence" value="ECO:0007669"/>
    <property type="project" value="TreeGrafter"/>
</dbReference>
<dbReference type="Pfam" id="PF00668">
    <property type="entry name" value="Condensation"/>
    <property type="match status" value="1"/>
</dbReference>
<dbReference type="GO" id="GO:0043041">
    <property type="term" value="P:amino acid activation for nonribosomal peptide biosynthetic process"/>
    <property type="evidence" value="ECO:0007669"/>
    <property type="project" value="TreeGrafter"/>
</dbReference>
<dbReference type="GO" id="GO:0008610">
    <property type="term" value="P:lipid biosynthetic process"/>
    <property type="evidence" value="ECO:0007669"/>
    <property type="project" value="UniProtKB-ARBA"/>
</dbReference>
<feature type="domain" description="Condensation" evidence="1">
    <location>
        <begin position="16"/>
        <end position="303"/>
    </location>
</feature>
<organism evidence="2 3">
    <name type="scientific">Kribbella solani</name>
    <dbReference type="NCBI Taxonomy" id="236067"/>
    <lineage>
        <taxon>Bacteria</taxon>
        <taxon>Bacillati</taxon>
        <taxon>Actinomycetota</taxon>
        <taxon>Actinomycetes</taxon>
        <taxon>Propionibacteriales</taxon>
        <taxon>Kribbellaceae</taxon>
        <taxon>Kribbella</taxon>
    </lineage>
</organism>
<dbReference type="GO" id="GO:0031177">
    <property type="term" value="F:phosphopantetheine binding"/>
    <property type="evidence" value="ECO:0007669"/>
    <property type="project" value="TreeGrafter"/>
</dbReference>
<keyword evidence="3" id="KW-1185">Reference proteome</keyword>
<name>A0A841DJL1_9ACTN</name>
<dbReference type="Gene3D" id="3.30.559.10">
    <property type="entry name" value="Chloramphenicol acetyltransferase-like domain"/>
    <property type="match status" value="1"/>
</dbReference>
<dbReference type="EMBL" id="JACHNF010000001">
    <property type="protein sequence ID" value="MBB5977789.1"/>
    <property type="molecule type" value="Genomic_DNA"/>
</dbReference>
<reference evidence="2 3" key="1">
    <citation type="submission" date="2020-08" db="EMBL/GenBank/DDBJ databases">
        <title>Sequencing the genomes of 1000 actinobacteria strains.</title>
        <authorList>
            <person name="Klenk H.-P."/>
        </authorList>
    </citation>
    <scope>NUCLEOTIDE SEQUENCE [LARGE SCALE GENOMIC DNA]</scope>
    <source>
        <strain evidence="2 3">DSM 17294</strain>
    </source>
</reference>
<dbReference type="Gene3D" id="3.30.559.30">
    <property type="entry name" value="Nonribosomal peptide synthetase, condensation domain"/>
    <property type="match status" value="1"/>
</dbReference>
<dbReference type="PANTHER" id="PTHR45527">
    <property type="entry name" value="NONRIBOSOMAL PEPTIDE SYNTHETASE"/>
    <property type="match status" value="1"/>
</dbReference>
<dbReference type="GO" id="GO:0044550">
    <property type="term" value="P:secondary metabolite biosynthetic process"/>
    <property type="evidence" value="ECO:0007669"/>
    <property type="project" value="TreeGrafter"/>
</dbReference>
<gene>
    <name evidence="2" type="ORF">HDA44_001130</name>
</gene>
<dbReference type="Proteomes" id="UP000558997">
    <property type="component" value="Unassembled WGS sequence"/>
</dbReference>
<evidence type="ECO:0000313" key="3">
    <source>
        <dbReference type="Proteomes" id="UP000558997"/>
    </source>
</evidence>
<dbReference type="AlphaFoldDB" id="A0A841DJL1"/>
<dbReference type="InterPro" id="IPR001242">
    <property type="entry name" value="Condensation_dom"/>
</dbReference>
<dbReference type="GO" id="GO:0003824">
    <property type="term" value="F:catalytic activity"/>
    <property type="evidence" value="ECO:0007669"/>
    <property type="project" value="InterPro"/>
</dbReference>
<dbReference type="SUPFAM" id="SSF52777">
    <property type="entry name" value="CoA-dependent acyltransferases"/>
    <property type="match status" value="2"/>
</dbReference>
<accession>A0A841DJL1</accession>
<evidence type="ECO:0000259" key="1">
    <source>
        <dbReference type="Pfam" id="PF00668"/>
    </source>
</evidence>
<dbReference type="PANTHER" id="PTHR45527:SF1">
    <property type="entry name" value="FATTY ACID SYNTHASE"/>
    <property type="match status" value="1"/>
</dbReference>
<proteinExistence type="predicted"/>
<protein>
    <recommendedName>
        <fullName evidence="1">Condensation domain-containing protein</fullName>
    </recommendedName>
</protein>
<evidence type="ECO:0000313" key="2">
    <source>
        <dbReference type="EMBL" id="MBB5977789.1"/>
    </source>
</evidence>
<dbReference type="RefSeq" id="WP_184831930.1">
    <property type="nucleotide sequence ID" value="NZ_BAAAVN010000011.1"/>
</dbReference>